<accession>A0A068S022</accession>
<gene>
    <name evidence="1" type="ORF">LCOR_06855.1</name>
</gene>
<dbReference type="AlphaFoldDB" id="A0A068S022"/>
<proteinExistence type="predicted"/>
<comment type="caution">
    <text evidence="1">The sequence shown here is derived from an EMBL/GenBank/DDBJ whole genome shotgun (WGS) entry which is preliminary data.</text>
</comment>
<name>A0A068S022_9FUNG</name>
<evidence type="ECO:0000313" key="2">
    <source>
        <dbReference type="Proteomes" id="UP000027586"/>
    </source>
</evidence>
<dbReference type="VEuPathDB" id="FungiDB:LCOR_06855.1"/>
<organism evidence="1 2">
    <name type="scientific">Lichtheimia corymbifera JMRC:FSU:9682</name>
    <dbReference type="NCBI Taxonomy" id="1263082"/>
    <lineage>
        <taxon>Eukaryota</taxon>
        <taxon>Fungi</taxon>
        <taxon>Fungi incertae sedis</taxon>
        <taxon>Mucoromycota</taxon>
        <taxon>Mucoromycotina</taxon>
        <taxon>Mucoromycetes</taxon>
        <taxon>Mucorales</taxon>
        <taxon>Lichtheimiaceae</taxon>
        <taxon>Lichtheimia</taxon>
    </lineage>
</organism>
<keyword evidence="2" id="KW-1185">Reference proteome</keyword>
<reference evidence="1" key="1">
    <citation type="submission" date="2013-08" db="EMBL/GenBank/DDBJ databases">
        <title>Gene expansion shapes genome architecture in the human pathogen Lichtheimia corymbifera: an evolutionary genomics analysis in the ancient terrestrial Mucorales (Mucoromycotina).</title>
        <authorList>
            <person name="Schwartze V.U."/>
            <person name="Winter S."/>
            <person name="Shelest E."/>
            <person name="Marcet-Houben M."/>
            <person name="Horn F."/>
            <person name="Wehner S."/>
            <person name="Hoffmann K."/>
            <person name="Riege K."/>
            <person name="Sammeth M."/>
            <person name="Nowrousian M."/>
            <person name="Valiante V."/>
            <person name="Linde J."/>
            <person name="Jacobsen I.D."/>
            <person name="Marz M."/>
            <person name="Brakhage A.A."/>
            <person name="Gabaldon T."/>
            <person name="Bocker S."/>
            <person name="Voigt K."/>
        </authorList>
    </citation>
    <scope>NUCLEOTIDE SEQUENCE [LARGE SCALE GENOMIC DNA]</scope>
    <source>
        <strain evidence="1">FSU 9682</strain>
    </source>
</reference>
<dbReference type="Proteomes" id="UP000027586">
    <property type="component" value="Unassembled WGS sequence"/>
</dbReference>
<protein>
    <submittedName>
        <fullName evidence="1">Uncharacterized protein</fullName>
    </submittedName>
</protein>
<sequence>MAIPSGDNKCARDLPMTQAFIPIQHLLFSRLYKMYKGVVCTRSMVATQGEVLTRRYLAACRLSMVDDGTCGSNKILISKQSLWALSRCWYNTIEICTKVLFWLHYYVTASHQERHFTGLAGGDDHVVLTYMGAVRGAMANANSNMHSSFKGKAAMFSCATWGEDGYLYCQHARSTVQSDVKVDSLVTWYFGPRFLQEHFLWSTEPEGLFDSESLWAARFEMNHCK</sequence>
<dbReference type="EMBL" id="CBTN010000032">
    <property type="protein sequence ID" value="CDH55738.1"/>
    <property type="molecule type" value="Genomic_DNA"/>
</dbReference>
<evidence type="ECO:0000313" key="1">
    <source>
        <dbReference type="EMBL" id="CDH55738.1"/>
    </source>
</evidence>